<proteinExistence type="predicted"/>
<sequence length="131" mass="14437">MPPFVPDGVYKIRNVQYSRVVVDLINGVRGGPIMGYIDRPSQCQRQDGGNEITIESVSTPGNFASARQGTELVGSDNITVWTVVKVDVGYYLQSPGAQYVWQLASDGDYAPMELSPFTGQDNTKWTFELVN</sequence>
<gene>
    <name evidence="1" type="ORF">JVT61DRAFT_14729</name>
</gene>
<dbReference type="Proteomes" id="UP000683000">
    <property type="component" value="Unassembled WGS sequence"/>
</dbReference>
<dbReference type="SUPFAM" id="SSF50370">
    <property type="entry name" value="Ricin B-like lectins"/>
    <property type="match status" value="1"/>
</dbReference>
<dbReference type="EMBL" id="JAGFBS010000008">
    <property type="protein sequence ID" value="KAG6377937.1"/>
    <property type="molecule type" value="Genomic_DNA"/>
</dbReference>
<protein>
    <submittedName>
        <fullName evidence="1">Uncharacterized protein</fullName>
    </submittedName>
</protein>
<organism evidence="1 2">
    <name type="scientific">Boletus reticuloceps</name>
    <dbReference type="NCBI Taxonomy" id="495285"/>
    <lineage>
        <taxon>Eukaryota</taxon>
        <taxon>Fungi</taxon>
        <taxon>Dikarya</taxon>
        <taxon>Basidiomycota</taxon>
        <taxon>Agaricomycotina</taxon>
        <taxon>Agaricomycetes</taxon>
        <taxon>Agaricomycetidae</taxon>
        <taxon>Boletales</taxon>
        <taxon>Boletineae</taxon>
        <taxon>Boletaceae</taxon>
        <taxon>Boletoideae</taxon>
        <taxon>Boletus</taxon>
    </lineage>
</organism>
<evidence type="ECO:0000313" key="2">
    <source>
        <dbReference type="Proteomes" id="UP000683000"/>
    </source>
</evidence>
<evidence type="ECO:0000313" key="1">
    <source>
        <dbReference type="EMBL" id="KAG6377937.1"/>
    </source>
</evidence>
<name>A0A8I2YUJ5_9AGAM</name>
<keyword evidence="2" id="KW-1185">Reference proteome</keyword>
<dbReference type="Gene3D" id="2.80.10.50">
    <property type="match status" value="1"/>
</dbReference>
<reference evidence="1" key="1">
    <citation type="submission" date="2021-03" db="EMBL/GenBank/DDBJ databases">
        <title>Evolutionary innovations through gain and loss of genes in the ectomycorrhizal Boletales.</title>
        <authorList>
            <person name="Wu G."/>
            <person name="Miyauchi S."/>
            <person name="Morin E."/>
            <person name="Yang Z.-L."/>
            <person name="Xu J."/>
            <person name="Martin F.M."/>
        </authorList>
    </citation>
    <scope>NUCLEOTIDE SEQUENCE</scope>
    <source>
        <strain evidence="1">BR01</strain>
    </source>
</reference>
<accession>A0A8I2YUJ5</accession>
<dbReference type="AlphaFoldDB" id="A0A8I2YUJ5"/>
<comment type="caution">
    <text evidence="1">The sequence shown here is derived from an EMBL/GenBank/DDBJ whole genome shotgun (WGS) entry which is preliminary data.</text>
</comment>
<dbReference type="OrthoDB" id="2689295at2759"/>
<dbReference type="InterPro" id="IPR035992">
    <property type="entry name" value="Ricin_B-like_lectins"/>
</dbReference>